<evidence type="ECO:0000313" key="3">
    <source>
        <dbReference type="Proteomes" id="UP000237271"/>
    </source>
</evidence>
<reference evidence="2 3" key="1">
    <citation type="journal article" date="2017" name="Genome Biol. Evol.">
        <title>Phytophthora megakarya and P. palmivora, closely related causal agents of cacao black pod rot, underwent increases in genome sizes and gene numbers by different mechanisms.</title>
        <authorList>
            <person name="Ali S.S."/>
            <person name="Shao J."/>
            <person name="Lary D.J."/>
            <person name="Kronmiller B."/>
            <person name="Shen D."/>
            <person name="Strem M.D."/>
            <person name="Amoako-Attah I."/>
            <person name="Akrofi A.Y."/>
            <person name="Begoude B.A."/>
            <person name="Ten Hoopen G.M."/>
            <person name="Coulibaly K."/>
            <person name="Kebe B.I."/>
            <person name="Melnick R.L."/>
            <person name="Guiltinan M.J."/>
            <person name="Tyler B.M."/>
            <person name="Meinhardt L.W."/>
            <person name="Bailey B.A."/>
        </authorList>
    </citation>
    <scope>NUCLEOTIDE SEQUENCE [LARGE SCALE GENOMIC DNA]</scope>
    <source>
        <strain evidence="3">sbr112.9</strain>
    </source>
</reference>
<dbReference type="Gene3D" id="3.30.420.10">
    <property type="entry name" value="Ribonuclease H-like superfamily/Ribonuclease H"/>
    <property type="match status" value="1"/>
</dbReference>
<dbReference type="PROSITE" id="PS50994">
    <property type="entry name" value="INTEGRASE"/>
    <property type="match status" value="1"/>
</dbReference>
<gene>
    <name evidence="2" type="ORF">PHPALM_9057</name>
</gene>
<dbReference type="EMBL" id="NCKW01004945">
    <property type="protein sequence ID" value="POM74033.1"/>
    <property type="molecule type" value="Genomic_DNA"/>
</dbReference>
<dbReference type="OrthoDB" id="105595at2759"/>
<dbReference type="InterPro" id="IPR001584">
    <property type="entry name" value="Integrase_cat-core"/>
</dbReference>
<dbReference type="InterPro" id="IPR012337">
    <property type="entry name" value="RNaseH-like_sf"/>
</dbReference>
<dbReference type="AlphaFoldDB" id="A0A2P4Y8A4"/>
<dbReference type="GO" id="GO:0015074">
    <property type="term" value="P:DNA integration"/>
    <property type="evidence" value="ECO:0007669"/>
    <property type="project" value="InterPro"/>
</dbReference>
<keyword evidence="3" id="KW-1185">Reference proteome</keyword>
<protein>
    <recommendedName>
        <fullName evidence="1">Integrase catalytic domain-containing protein</fullName>
    </recommendedName>
</protein>
<evidence type="ECO:0000259" key="1">
    <source>
        <dbReference type="PROSITE" id="PS50994"/>
    </source>
</evidence>
<proteinExistence type="predicted"/>
<sequence length="230" mass="25552">MVNQLRKLFHTSGMRCCAHICVSKPLRALTETESYIGFLILSNYFGNSKYLLVLEDDVTHLCELVQCDAADSSVATAAKLDWHCRFGTPPVWVSDNGNHFKVIKKAEKSTNFTLAYYPVINGSAEHGNRDILQVFRAMILEYKVSTKDGAYRVPLVQASLNHSALPSLGNRAPVELFTGLQFPLPQAEFYDPGIRKLVMLPVNSAAISKHLGLLRTSLCAMPKPIADQRL</sequence>
<dbReference type="Proteomes" id="UP000237271">
    <property type="component" value="Unassembled WGS sequence"/>
</dbReference>
<feature type="domain" description="Integrase catalytic" evidence="1">
    <location>
        <begin position="21"/>
        <end position="181"/>
    </location>
</feature>
<comment type="caution">
    <text evidence="2">The sequence shown here is derived from an EMBL/GenBank/DDBJ whole genome shotgun (WGS) entry which is preliminary data.</text>
</comment>
<name>A0A2P4Y8A4_9STRA</name>
<organism evidence="2 3">
    <name type="scientific">Phytophthora palmivora</name>
    <dbReference type="NCBI Taxonomy" id="4796"/>
    <lineage>
        <taxon>Eukaryota</taxon>
        <taxon>Sar</taxon>
        <taxon>Stramenopiles</taxon>
        <taxon>Oomycota</taxon>
        <taxon>Peronosporomycetes</taxon>
        <taxon>Peronosporales</taxon>
        <taxon>Peronosporaceae</taxon>
        <taxon>Phytophthora</taxon>
    </lineage>
</organism>
<dbReference type="InterPro" id="IPR036397">
    <property type="entry name" value="RNaseH_sf"/>
</dbReference>
<dbReference type="GO" id="GO:0003676">
    <property type="term" value="F:nucleic acid binding"/>
    <property type="evidence" value="ECO:0007669"/>
    <property type="project" value="InterPro"/>
</dbReference>
<dbReference type="SUPFAM" id="SSF53098">
    <property type="entry name" value="Ribonuclease H-like"/>
    <property type="match status" value="1"/>
</dbReference>
<evidence type="ECO:0000313" key="2">
    <source>
        <dbReference type="EMBL" id="POM74033.1"/>
    </source>
</evidence>
<accession>A0A2P4Y8A4</accession>